<dbReference type="GO" id="GO:0008757">
    <property type="term" value="F:S-adenosylmethionine-dependent methyltransferase activity"/>
    <property type="evidence" value="ECO:0007669"/>
    <property type="project" value="InterPro"/>
</dbReference>
<dbReference type="Gene3D" id="3.40.50.150">
    <property type="entry name" value="Vaccinia Virus protein VP39"/>
    <property type="match status" value="1"/>
</dbReference>
<reference evidence="3 4" key="1">
    <citation type="submission" date="2019-03" db="EMBL/GenBank/DDBJ databases">
        <title>Genomic Encyclopedia of Archaeal and Bacterial Type Strains, Phase II (KMG-II): from individual species to whole genera.</title>
        <authorList>
            <person name="Goeker M."/>
        </authorList>
    </citation>
    <scope>NUCLEOTIDE SEQUENCE [LARGE SCALE GENOMIC DNA]</scope>
    <source>
        <strain evidence="3 4">DSM 45499</strain>
    </source>
</reference>
<keyword evidence="3" id="KW-0808">Transferase</keyword>
<gene>
    <name evidence="3" type="ORF">CLV71_10461</name>
</gene>
<feature type="signal peptide" evidence="1">
    <location>
        <begin position="1"/>
        <end position="19"/>
    </location>
</feature>
<dbReference type="EMBL" id="SOCP01000004">
    <property type="protein sequence ID" value="TDV53593.1"/>
    <property type="molecule type" value="Genomic_DNA"/>
</dbReference>
<evidence type="ECO:0000313" key="4">
    <source>
        <dbReference type="Proteomes" id="UP000294927"/>
    </source>
</evidence>
<protein>
    <submittedName>
        <fullName evidence="3">Ubiquinone/menaquinone biosynthesis C-methylase UbiE</fullName>
    </submittedName>
</protein>
<feature type="domain" description="Methyltransferase type 11" evidence="2">
    <location>
        <begin position="173"/>
        <end position="261"/>
    </location>
</feature>
<proteinExistence type="predicted"/>
<keyword evidence="3" id="KW-0489">Methyltransferase</keyword>
<sequence length="389" mass="41476">MPGRVILLARVSSVSTALASSLAIRHSVRGSSAIISAGCGEPGAPARDGSAPPVAQASSWRWPQITCPATSRTVQPGHVEGMSQPDGGTAASVLSNSSCACRYNSMRRGRTTSADLDTGPNVSVVTVDDSVRTLANHYSSAAQEYERIWAGVLHPVSRQLVDRLPLADARRVLDLGTGVGTLLPRLAETAPGATVVGFDRSPGMIARAPAAFPRVVGTAMRLPFATGSFDVAVLAFMLFHLPDPPTGLREARRVLTPGGALGVTTWGEDFPVRATDIWHEELDRYDAPQDAPLVANHDVVNTPDKLTALLGDSGFADVESLPVTWSYQPTMERFVEHHVILGHTARRLAGLSADARADFLDAVRVRLATLEPEDFVDRRRIVAAVAFVR</sequence>
<dbReference type="GO" id="GO:0032259">
    <property type="term" value="P:methylation"/>
    <property type="evidence" value="ECO:0007669"/>
    <property type="project" value="UniProtKB-KW"/>
</dbReference>
<evidence type="ECO:0000313" key="3">
    <source>
        <dbReference type="EMBL" id="TDV53593.1"/>
    </source>
</evidence>
<accession>A0A4R7VUF4</accession>
<evidence type="ECO:0000259" key="2">
    <source>
        <dbReference type="Pfam" id="PF08241"/>
    </source>
</evidence>
<dbReference type="PANTHER" id="PTHR43591">
    <property type="entry name" value="METHYLTRANSFERASE"/>
    <property type="match status" value="1"/>
</dbReference>
<dbReference type="Proteomes" id="UP000294927">
    <property type="component" value="Unassembled WGS sequence"/>
</dbReference>
<dbReference type="CDD" id="cd02440">
    <property type="entry name" value="AdoMet_MTases"/>
    <property type="match status" value="1"/>
</dbReference>
<feature type="chain" id="PRO_5020958428" evidence="1">
    <location>
        <begin position="20"/>
        <end position="389"/>
    </location>
</feature>
<dbReference type="InterPro" id="IPR013216">
    <property type="entry name" value="Methyltransf_11"/>
</dbReference>
<evidence type="ECO:0000256" key="1">
    <source>
        <dbReference type="SAM" id="SignalP"/>
    </source>
</evidence>
<keyword evidence="3" id="KW-0830">Ubiquinone</keyword>
<dbReference type="SUPFAM" id="SSF53335">
    <property type="entry name" value="S-adenosyl-L-methionine-dependent methyltransferases"/>
    <property type="match status" value="1"/>
</dbReference>
<keyword evidence="4" id="KW-1185">Reference proteome</keyword>
<dbReference type="InterPro" id="IPR029063">
    <property type="entry name" value="SAM-dependent_MTases_sf"/>
</dbReference>
<comment type="caution">
    <text evidence="3">The sequence shown here is derived from an EMBL/GenBank/DDBJ whole genome shotgun (WGS) entry which is preliminary data.</text>
</comment>
<keyword evidence="1" id="KW-0732">Signal</keyword>
<dbReference type="AlphaFoldDB" id="A0A4R7VUF4"/>
<organism evidence="3 4">
    <name type="scientific">Actinophytocola oryzae</name>
    <dbReference type="NCBI Taxonomy" id="502181"/>
    <lineage>
        <taxon>Bacteria</taxon>
        <taxon>Bacillati</taxon>
        <taxon>Actinomycetota</taxon>
        <taxon>Actinomycetes</taxon>
        <taxon>Pseudonocardiales</taxon>
        <taxon>Pseudonocardiaceae</taxon>
    </lineage>
</organism>
<dbReference type="Pfam" id="PF08241">
    <property type="entry name" value="Methyltransf_11"/>
    <property type="match status" value="1"/>
</dbReference>
<name>A0A4R7VUF4_9PSEU</name>